<feature type="domain" description="Non-haem dioxygenase N-terminal" evidence="2">
    <location>
        <begin position="29"/>
        <end position="131"/>
    </location>
</feature>
<dbReference type="Proteomes" id="UP000245946">
    <property type="component" value="Unassembled WGS sequence"/>
</dbReference>
<dbReference type="InterPro" id="IPR027443">
    <property type="entry name" value="IPNS-like_sf"/>
</dbReference>
<protein>
    <submittedName>
        <fullName evidence="3">Clavaminate synthase-like protein</fullName>
    </submittedName>
</protein>
<keyword evidence="4" id="KW-1185">Reference proteome</keyword>
<evidence type="ECO:0000259" key="2">
    <source>
        <dbReference type="Pfam" id="PF14226"/>
    </source>
</evidence>
<evidence type="ECO:0000313" key="3">
    <source>
        <dbReference type="EMBL" id="PWN95108.1"/>
    </source>
</evidence>
<feature type="domain" description="Isopenicillin N synthase-like Fe(2+) 2OG dioxygenase" evidence="1">
    <location>
        <begin position="200"/>
        <end position="286"/>
    </location>
</feature>
<dbReference type="InterPro" id="IPR026992">
    <property type="entry name" value="DIOX_N"/>
</dbReference>
<dbReference type="RefSeq" id="XP_025595387.1">
    <property type="nucleotide sequence ID" value="XM_025743401.1"/>
</dbReference>
<dbReference type="Pfam" id="PF03171">
    <property type="entry name" value="2OG-FeII_Oxy"/>
    <property type="match status" value="1"/>
</dbReference>
<organism evidence="3 4">
    <name type="scientific">Tilletiopsis washingtonensis</name>
    <dbReference type="NCBI Taxonomy" id="58919"/>
    <lineage>
        <taxon>Eukaryota</taxon>
        <taxon>Fungi</taxon>
        <taxon>Dikarya</taxon>
        <taxon>Basidiomycota</taxon>
        <taxon>Ustilaginomycotina</taxon>
        <taxon>Exobasidiomycetes</taxon>
        <taxon>Entylomatales</taxon>
        <taxon>Entylomatales incertae sedis</taxon>
        <taxon>Tilletiopsis</taxon>
    </lineage>
</organism>
<dbReference type="AlphaFoldDB" id="A0A316Z2B7"/>
<gene>
    <name evidence="3" type="ORF">FA09DRAFT_332292</name>
</gene>
<evidence type="ECO:0000259" key="1">
    <source>
        <dbReference type="Pfam" id="PF03171"/>
    </source>
</evidence>
<dbReference type="OrthoDB" id="406156at2759"/>
<dbReference type="InterPro" id="IPR044861">
    <property type="entry name" value="IPNS-like_FE2OG_OXY"/>
</dbReference>
<dbReference type="EMBL" id="KZ819306">
    <property type="protein sequence ID" value="PWN95108.1"/>
    <property type="molecule type" value="Genomic_DNA"/>
</dbReference>
<accession>A0A316Z2B7</accession>
<reference evidence="3 4" key="1">
    <citation type="journal article" date="2018" name="Mol. Biol. Evol.">
        <title>Broad Genomic Sampling Reveals a Smut Pathogenic Ancestry of the Fungal Clade Ustilaginomycotina.</title>
        <authorList>
            <person name="Kijpornyongpan T."/>
            <person name="Mondo S.J."/>
            <person name="Barry K."/>
            <person name="Sandor L."/>
            <person name="Lee J."/>
            <person name="Lipzen A."/>
            <person name="Pangilinan J."/>
            <person name="LaButti K."/>
            <person name="Hainaut M."/>
            <person name="Henrissat B."/>
            <person name="Grigoriev I.V."/>
            <person name="Spatafora J.W."/>
            <person name="Aime M.C."/>
        </authorList>
    </citation>
    <scope>NUCLEOTIDE SEQUENCE [LARGE SCALE GENOMIC DNA]</scope>
    <source>
        <strain evidence="3 4">MCA 4186</strain>
    </source>
</reference>
<dbReference type="InterPro" id="IPR050231">
    <property type="entry name" value="Iron_ascorbate_oxido_reductase"/>
</dbReference>
<evidence type="ECO:0000313" key="4">
    <source>
        <dbReference type="Proteomes" id="UP000245946"/>
    </source>
</evidence>
<dbReference type="Pfam" id="PF14226">
    <property type="entry name" value="DIOX_N"/>
    <property type="match status" value="1"/>
</dbReference>
<dbReference type="STRING" id="58919.A0A316Z2B7"/>
<dbReference type="GeneID" id="37270945"/>
<dbReference type="SUPFAM" id="SSF51197">
    <property type="entry name" value="Clavaminate synthase-like"/>
    <property type="match status" value="1"/>
</dbReference>
<dbReference type="PRINTS" id="PR00682">
    <property type="entry name" value="IPNSYNTHASE"/>
</dbReference>
<dbReference type="Gene3D" id="2.60.120.330">
    <property type="entry name" value="B-lactam Antibiotic, Isopenicillin N Synthase, Chain"/>
    <property type="match status" value="1"/>
</dbReference>
<name>A0A316Z2B7_9BASI</name>
<dbReference type="PANTHER" id="PTHR47990">
    <property type="entry name" value="2-OXOGLUTARATE (2OG) AND FE(II)-DEPENDENT OXYGENASE SUPERFAMILY PROTEIN-RELATED"/>
    <property type="match status" value="1"/>
</dbReference>
<sequence length="388" mass="43498">MPSSTLDIPVWTPPKPTQQEDLEWAQLSTLDLSLVTGDEFDQIPEELVREADAAFRRDGFAYAVNHGWSYEQVLRQFAIGQYGFTGVSEEDKSKYKADMLGKGSFVGYKNQGHWSINGVKDRIEQLNFGSQSFAPAARSSLFPAALQPLIPEVEEFAKFNHDVILRKVLNVLSLVLKLPVHTLYDLSREPEKRGIDLLRYAMYHTPDKADDDKLGGVRLQGHTDFNSVSVLWSQPITSLEVLMPDNKWRLVKHADNAVVLNLGDAMHFLSGGYLKSCIHRVVAPPADQAQYTRLGCFYFALLNEDVPLETLDSPVIREALDGRDLWAETRAAGKKIPTAGEWERERVRRYGQGGAKKGDDGHEHEEMFGAKVTHYNGERAGQRAAITA</sequence>
<proteinExistence type="predicted"/>